<dbReference type="Gene3D" id="3.40.50.12780">
    <property type="entry name" value="N-terminal domain of ligase-like"/>
    <property type="match status" value="1"/>
</dbReference>
<gene>
    <name evidence="1" type="ORF">Q4528_15215</name>
</gene>
<comment type="caution">
    <text evidence="1">The sequence shown here is derived from an EMBL/GenBank/DDBJ whole genome shotgun (WGS) entry which is preliminary data.</text>
</comment>
<proteinExistence type="predicted"/>
<feature type="non-terminal residue" evidence="1">
    <location>
        <position position="1"/>
    </location>
</feature>
<protein>
    <submittedName>
        <fullName evidence="1">Acetoacetate--CoA ligase</fullName>
    </submittedName>
</protein>
<evidence type="ECO:0000313" key="1">
    <source>
        <dbReference type="EMBL" id="MDO6575464.1"/>
    </source>
</evidence>
<dbReference type="PANTHER" id="PTHR42921">
    <property type="entry name" value="ACETOACETYL-COA SYNTHETASE"/>
    <property type="match status" value="1"/>
</dbReference>
<dbReference type="EMBL" id="JAUOQO010000720">
    <property type="protein sequence ID" value="MDO6575464.1"/>
    <property type="molecule type" value="Genomic_DNA"/>
</dbReference>
<accession>A0AAW7YT42</accession>
<dbReference type="AlphaFoldDB" id="A0AAW7YT42"/>
<reference evidence="1" key="1">
    <citation type="submission" date="2023-07" db="EMBL/GenBank/DDBJ databases">
        <title>Genome content predicts the carbon catabolic preferences of heterotrophic bacteria.</title>
        <authorList>
            <person name="Gralka M."/>
        </authorList>
    </citation>
    <scope>NUCLEOTIDE SEQUENCE</scope>
    <source>
        <strain evidence="1">E2R20</strain>
    </source>
</reference>
<dbReference type="Proteomes" id="UP001170310">
    <property type="component" value="Unassembled WGS sequence"/>
</dbReference>
<evidence type="ECO:0000313" key="2">
    <source>
        <dbReference type="Proteomes" id="UP001170310"/>
    </source>
</evidence>
<dbReference type="GO" id="GO:0030729">
    <property type="term" value="F:acetoacetate-CoA ligase activity"/>
    <property type="evidence" value="ECO:0007669"/>
    <property type="project" value="TreeGrafter"/>
</dbReference>
<sequence>LQGFDPKNYVALHRWSVSDLGGFWSALWDFCGVPGDKGARAFVPDDTAWMTGARFFPDAQLNLAETMLQGADGDTVVIEADE</sequence>
<dbReference type="PANTHER" id="PTHR42921:SF1">
    <property type="entry name" value="ACETOACETYL-COA SYNTHETASE"/>
    <property type="match status" value="1"/>
</dbReference>
<organism evidence="1 2">
    <name type="scientific">Staphylococcus pasteuri_A</name>
    <dbReference type="NCBI Taxonomy" id="3062664"/>
    <lineage>
        <taxon>Bacteria</taxon>
        <taxon>Bacillati</taxon>
        <taxon>Bacillota</taxon>
        <taxon>Bacilli</taxon>
        <taxon>Bacillales</taxon>
        <taxon>Staphylococcaceae</taxon>
        <taxon>Staphylococcus</taxon>
    </lineage>
</organism>
<dbReference type="InterPro" id="IPR042099">
    <property type="entry name" value="ANL_N_sf"/>
</dbReference>
<keyword evidence="1" id="KW-0436">Ligase</keyword>
<keyword evidence="2" id="KW-1185">Reference proteome</keyword>
<feature type="non-terminal residue" evidence="1">
    <location>
        <position position="82"/>
    </location>
</feature>
<name>A0AAW7YT42_9STAP</name>